<dbReference type="PANTHER" id="PTHR30408">
    <property type="entry name" value="TYPE-1 RESTRICTION ENZYME ECOKI SPECIFICITY PROTEIN"/>
    <property type="match status" value="1"/>
</dbReference>
<organism evidence="6 7">
    <name type="scientific">Algoriphagus boritolerans DSM 17298 = JCM 18970</name>
    <dbReference type="NCBI Taxonomy" id="1120964"/>
    <lineage>
        <taxon>Bacteria</taxon>
        <taxon>Pseudomonadati</taxon>
        <taxon>Bacteroidota</taxon>
        <taxon>Cytophagia</taxon>
        <taxon>Cytophagales</taxon>
        <taxon>Cyclobacteriaceae</taxon>
        <taxon>Algoriphagus</taxon>
    </lineage>
</organism>
<name>A0A1H6A3J8_9BACT</name>
<dbReference type="STRING" id="1120964.GCA_001313265_06735"/>
<comment type="similarity">
    <text evidence="1">Belongs to the type-I restriction system S methylase family.</text>
</comment>
<dbReference type="AlphaFoldDB" id="A0A1H6A3J8"/>
<dbReference type="InterPro" id="IPR000055">
    <property type="entry name" value="Restrct_endonuc_typeI_TRD"/>
</dbReference>
<dbReference type="EMBL" id="FNVR01000036">
    <property type="protein sequence ID" value="SEG43313.1"/>
    <property type="molecule type" value="Genomic_DNA"/>
</dbReference>
<protein>
    <submittedName>
        <fullName evidence="6">Type I restriction enzyme, S subunit</fullName>
    </submittedName>
</protein>
<evidence type="ECO:0000313" key="7">
    <source>
        <dbReference type="Proteomes" id="UP000236736"/>
    </source>
</evidence>
<evidence type="ECO:0000259" key="5">
    <source>
        <dbReference type="Pfam" id="PF01420"/>
    </source>
</evidence>
<dbReference type="SUPFAM" id="SSF116734">
    <property type="entry name" value="DNA methylase specificity domain"/>
    <property type="match status" value="2"/>
</dbReference>
<sequence length="406" mass="46790">MSEKRNVPKLRFPDFSGSWSNKKLEDSFVSSRKKGSEGQPIYSVSQSKGLVPRDSLERVIQQDAKAEQNLLVESGDIAYNMMRMWQGAYGVSETTCMVSPAYVVVKPKKNNLSIFFSYLFERSRSRYLFTIYSHGLTLDRLRLYPNDFLSIPVASPSLPEQQKIAEFLTAVDRRIELLQYKKEKLEAYKKGVMQKIFAKKLRFKADDGSEFPDWEEKKLGEVGKTFNGLTGKSKENFGKGKPYIQYKQIFDSSEIKIEGFGLVEVSENEFQSKVQKGDVFFTTSSETPREIGMASVLTNDVREVYLNSFCFGYRPNSIEKLLPEFSRYFFRSPIVRKGIVKLAQGSTRYNMSKVELMRLSFEIPSPKEQLKIAKFLTSLDRSIENLNQQINHTQTWKKGLLQKMFV</sequence>
<keyword evidence="2" id="KW-0680">Restriction system</keyword>
<proteinExistence type="inferred from homology"/>
<evidence type="ECO:0000256" key="3">
    <source>
        <dbReference type="ARBA" id="ARBA00023125"/>
    </source>
</evidence>
<dbReference type="Gene3D" id="1.10.287.1120">
    <property type="entry name" value="Bipartite methylase S protein"/>
    <property type="match status" value="1"/>
</dbReference>
<dbReference type="Pfam" id="PF01420">
    <property type="entry name" value="Methylase_S"/>
    <property type="match status" value="2"/>
</dbReference>
<dbReference type="Proteomes" id="UP000236736">
    <property type="component" value="Unassembled WGS sequence"/>
</dbReference>
<feature type="domain" description="Type I restriction modification DNA specificity" evidence="5">
    <location>
        <begin position="213"/>
        <end position="391"/>
    </location>
</feature>
<feature type="domain" description="Type I restriction modification DNA specificity" evidence="5">
    <location>
        <begin position="28"/>
        <end position="186"/>
    </location>
</feature>
<dbReference type="RefSeq" id="WP_103926470.1">
    <property type="nucleotide sequence ID" value="NZ_FNVR01000036.1"/>
</dbReference>
<dbReference type="InterPro" id="IPR044946">
    <property type="entry name" value="Restrct_endonuc_typeI_TRD_sf"/>
</dbReference>
<dbReference type="GO" id="GO:0003677">
    <property type="term" value="F:DNA binding"/>
    <property type="evidence" value="ECO:0007669"/>
    <property type="project" value="UniProtKB-KW"/>
</dbReference>
<keyword evidence="3" id="KW-0238">DNA-binding</keyword>
<dbReference type="GO" id="GO:0009307">
    <property type="term" value="P:DNA restriction-modification system"/>
    <property type="evidence" value="ECO:0007669"/>
    <property type="project" value="UniProtKB-KW"/>
</dbReference>
<keyword evidence="7" id="KW-1185">Reference proteome</keyword>
<gene>
    <name evidence="6" type="ORF">SAMN03080598_03910</name>
</gene>
<dbReference type="OrthoDB" id="667970at2"/>
<evidence type="ECO:0000313" key="6">
    <source>
        <dbReference type="EMBL" id="SEG43313.1"/>
    </source>
</evidence>
<dbReference type="Gene3D" id="3.90.220.20">
    <property type="entry name" value="DNA methylase specificity domains"/>
    <property type="match status" value="2"/>
</dbReference>
<evidence type="ECO:0000256" key="1">
    <source>
        <dbReference type="ARBA" id="ARBA00010923"/>
    </source>
</evidence>
<reference evidence="7" key="1">
    <citation type="submission" date="2016-10" db="EMBL/GenBank/DDBJ databases">
        <authorList>
            <person name="Varghese N."/>
            <person name="Submissions S."/>
        </authorList>
    </citation>
    <scope>NUCLEOTIDE SEQUENCE [LARGE SCALE GENOMIC DNA]</scope>
    <source>
        <strain evidence="7">DSM 17298</strain>
    </source>
</reference>
<evidence type="ECO:0000256" key="4">
    <source>
        <dbReference type="SAM" id="MobiDB-lite"/>
    </source>
</evidence>
<dbReference type="PANTHER" id="PTHR30408:SF12">
    <property type="entry name" value="TYPE I RESTRICTION ENZYME MJAVIII SPECIFICITY SUBUNIT"/>
    <property type="match status" value="1"/>
</dbReference>
<feature type="region of interest" description="Disordered" evidence="4">
    <location>
        <begin position="1"/>
        <end position="22"/>
    </location>
</feature>
<accession>A0A1H6A3J8</accession>
<dbReference type="InterPro" id="IPR052021">
    <property type="entry name" value="Type-I_RS_S_subunit"/>
</dbReference>
<evidence type="ECO:0000256" key="2">
    <source>
        <dbReference type="ARBA" id="ARBA00022747"/>
    </source>
</evidence>